<evidence type="ECO:0000256" key="2">
    <source>
        <dbReference type="ARBA" id="ARBA00022491"/>
    </source>
</evidence>
<evidence type="ECO:0000256" key="3">
    <source>
        <dbReference type="ARBA" id="ARBA00023015"/>
    </source>
</evidence>
<reference evidence="8" key="2">
    <citation type="submission" date="2022-03" db="EMBL/GenBank/DDBJ databases">
        <title>Draft title - Genomic analysis of global carrot germplasm unveils the trajectory of domestication and the origin of high carotenoid orange carrot.</title>
        <authorList>
            <person name="Iorizzo M."/>
            <person name="Ellison S."/>
            <person name="Senalik D."/>
            <person name="Macko-Podgorni A."/>
            <person name="Grzebelus D."/>
            <person name="Bostan H."/>
            <person name="Rolling W."/>
            <person name="Curaba J."/>
            <person name="Simon P."/>
        </authorList>
    </citation>
    <scope>NUCLEOTIDE SEQUENCE</scope>
    <source>
        <tissue evidence="8">Leaf</tissue>
    </source>
</reference>
<proteinExistence type="predicted"/>
<evidence type="ECO:0000313" key="9">
    <source>
        <dbReference type="Proteomes" id="UP000077755"/>
    </source>
</evidence>
<dbReference type="PANTHER" id="PTHR33057:SF90">
    <property type="entry name" value="TRANSCRIPTION REPRESSOR OFP7"/>
    <property type="match status" value="1"/>
</dbReference>
<reference evidence="8" key="1">
    <citation type="journal article" date="2016" name="Nat. Genet.">
        <title>A high-quality carrot genome assembly provides new insights into carotenoid accumulation and asterid genome evolution.</title>
        <authorList>
            <person name="Iorizzo M."/>
            <person name="Ellison S."/>
            <person name="Senalik D."/>
            <person name="Zeng P."/>
            <person name="Satapoomin P."/>
            <person name="Huang J."/>
            <person name="Bowman M."/>
            <person name="Iovene M."/>
            <person name="Sanseverino W."/>
            <person name="Cavagnaro P."/>
            <person name="Yildiz M."/>
            <person name="Macko-Podgorni A."/>
            <person name="Moranska E."/>
            <person name="Grzebelus E."/>
            <person name="Grzebelus D."/>
            <person name="Ashrafi H."/>
            <person name="Zheng Z."/>
            <person name="Cheng S."/>
            <person name="Spooner D."/>
            <person name="Van Deynze A."/>
            <person name="Simon P."/>
        </authorList>
    </citation>
    <scope>NUCLEOTIDE SEQUENCE</scope>
    <source>
        <tissue evidence="8">Leaf</tissue>
    </source>
</reference>
<gene>
    <name evidence="8" type="ORF">DCAR_0418380</name>
</gene>
<protein>
    <recommendedName>
        <fullName evidence="6">Transcription repressor</fullName>
    </recommendedName>
    <alternativeName>
        <fullName evidence="6">Ovate family protein</fullName>
    </alternativeName>
</protein>
<keyword evidence="9" id="KW-1185">Reference proteome</keyword>
<dbReference type="PROSITE" id="PS51754">
    <property type="entry name" value="OVATE"/>
    <property type="match status" value="1"/>
</dbReference>
<sequence length="90" mass="10377">MVANVYDESPTRKFASVCRALTTSCAVNEESLMVMKDSQNPQEDFKNSMMEMIREKKMFKAKDLEELLQCLLSLNSRHQHGAIIQAFFEI</sequence>
<accession>A0AAF0X0V5</accession>
<keyword evidence="3 6" id="KW-0805">Transcription regulation</keyword>
<evidence type="ECO:0000259" key="7">
    <source>
        <dbReference type="PROSITE" id="PS51754"/>
    </source>
</evidence>
<dbReference type="GO" id="GO:0005634">
    <property type="term" value="C:nucleus"/>
    <property type="evidence" value="ECO:0007669"/>
    <property type="project" value="UniProtKB-SubCell"/>
</dbReference>
<keyword evidence="5 6" id="KW-0539">Nucleus</keyword>
<name>A0AAF0X0V5_DAUCS</name>
<evidence type="ECO:0000256" key="5">
    <source>
        <dbReference type="ARBA" id="ARBA00023242"/>
    </source>
</evidence>
<dbReference type="InterPro" id="IPR006458">
    <property type="entry name" value="Ovate_C"/>
</dbReference>
<organism evidence="8 9">
    <name type="scientific">Daucus carota subsp. sativus</name>
    <name type="common">Carrot</name>
    <dbReference type="NCBI Taxonomy" id="79200"/>
    <lineage>
        <taxon>Eukaryota</taxon>
        <taxon>Viridiplantae</taxon>
        <taxon>Streptophyta</taxon>
        <taxon>Embryophyta</taxon>
        <taxon>Tracheophyta</taxon>
        <taxon>Spermatophyta</taxon>
        <taxon>Magnoliopsida</taxon>
        <taxon>eudicotyledons</taxon>
        <taxon>Gunneridae</taxon>
        <taxon>Pentapetalae</taxon>
        <taxon>asterids</taxon>
        <taxon>campanulids</taxon>
        <taxon>Apiales</taxon>
        <taxon>Apiaceae</taxon>
        <taxon>Apioideae</taxon>
        <taxon>Scandiceae</taxon>
        <taxon>Daucinae</taxon>
        <taxon>Daucus</taxon>
        <taxon>Daucus sect. Daucus</taxon>
    </lineage>
</organism>
<evidence type="ECO:0000256" key="1">
    <source>
        <dbReference type="ARBA" id="ARBA00004123"/>
    </source>
</evidence>
<dbReference type="Proteomes" id="UP000077755">
    <property type="component" value="Chromosome 4"/>
</dbReference>
<dbReference type="Pfam" id="PF04844">
    <property type="entry name" value="Ovate"/>
    <property type="match status" value="1"/>
</dbReference>
<evidence type="ECO:0000313" key="8">
    <source>
        <dbReference type="EMBL" id="WOG99034.1"/>
    </source>
</evidence>
<comment type="function">
    <text evidence="6">Transcriptional repressor that regulates multiple aspects of plant growth and development.</text>
</comment>
<evidence type="ECO:0000256" key="4">
    <source>
        <dbReference type="ARBA" id="ARBA00023163"/>
    </source>
</evidence>
<dbReference type="PANTHER" id="PTHR33057">
    <property type="entry name" value="TRANSCRIPTION REPRESSOR OFP7-RELATED"/>
    <property type="match status" value="1"/>
</dbReference>
<comment type="subcellular location">
    <subcellularLocation>
        <location evidence="1 6">Nucleus</location>
    </subcellularLocation>
</comment>
<feature type="domain" description="OVATE" evidence="7">
    <location>
        <begin position="34"/>
        <end position="90"/>
    </location>
</feature>
<dbReference type="GO" id="GO:0045892">
    <property type="term" value="P:negative regulation of DNA-templated transcription"/>
    <property type="evidence" value="ECO:0007669"/>
    <property type="project" value="UniProtKB-UniRule"/>
</dbReference>
<keyword evidence="4 6" id="KW-0804">Transcription</keyword>
<dbReference type="EMBL" id="CP093346">
    <property type="protein sequence ID" value="WOG99034.1"/>
    <property type="molecule type" value="Genomic_DNA"/>
</dbReference>
<dbReference type="InterPro" id="IPR038933">
    <property type="entry name" value="Ovate"/>
</dbReference>
<dbReference type="AlphaFoldDB" id="A0AAF0X0V5"/>
<keyword evidence="2 6" id="KW-0678">Repressor</keyword>
<dbReference type="NCBIfam" id="TIGR01568">
    <property type="entry name" value="A_thal_3678"/>
    <property type="match status" value="1"/>
</dbReference>
<evidence type="ECO:0000256" key="6">
    <source>
        <dbReference type="RuleBase" id="RU367028"/>
    </source>
</evidence>